<dbReference type="Gene3D" id="1.10.260.40">
    <property type="entry name" value="lambda repressor-like DNA-binding domains"/>
    <property type="match status" value="1"/>
</dbReference>
<accession>A0AAU2JNN5</accession>
<dbReference type="SMART" id="SM00530">
    <property type="entry name" value="HTH_XRE"/>
    <property type="match status" value="1"/>
</dbReference>
<sequence>MTSVDESGDAEVEPDDDLRNFGETIKAFRKRANLTQEQFRPLVGYSVQYVASVEQGRRHPSTKFVERAEEVLDAFGVIRIAAKQLTRRRGLAKWFRRWAELEEDAIALNTYECRSIPGLLQTEAYARAQIRDVPPLATAEDAEARVGFRLARQAVLLKTPYVAFSFIVEQPVIERQTGGPAVTREAIDHLLETAKLPNVDLQIMPTISPDHAGLDGPFQLLETQEHEWLGYSEGQKTGQVISDPKAVSNLHQRYAKLRIQALNPADSAGLLMRMRGSL</sequence>
<dbReference type="AlphaFoldDB" id="A0AAU2JNN5"/>
<reference evidence="2" key="1">
    <citation type="submission" date="2022-10" db="EMBL/GenBank/DDBJ databases">
        <title>The complete genomes of actinobacterial strains from the NBC collection.</title>
        <authorList>
            <person name="Joergensen T.S."/>
            <person name="Alvarez Arevalo M."/>
            <person name="Sterndorff E.B."/>
            <person name="Faurdal D."/>
            <person name="Vuksanovic O."/>
            <person name="Mourched A.-S."/>
            <person name="Charusanti P."/>
            <person name="Shaw S."/>
            <person name="Blin K."/>
            <person name="Weber T."/>
        </authorList>
    </citation>
    <scope>NUCLEOTIDE SEQUENCE</scope>
    <source>
        <strain evidence="2">NBC_00049</strain>
    </source>
</reference>
<dbReference type="InterPro" id="IPR010982">
    <property type="entry name" value="Lambda_DNA-bd_dom_sf"/>
</dbReference>
<name>A0AAU2JNN5_9ACTN</name>
<protein>
    <submittedName>
        <fullName evidence="2">Helix-turn-helix transcriptional regulator</fullName>
    </submittedName>
</protein>
<dbReference type="Pfam" id="PF19054">
    <property type="entry name" value="DUF5753"/>
    <property type="match status" value="1"/>
</dbReference>
<dbReference type="GO" id="GO:0003677">
    <property type="term" value="F:DNA binding"/>
    <property type="evidence" value="ECO:0007669"/>
    <property type="project" value="InterPro"/>
</dbReference>
<proteinExistence type="predicted"/>
<dbReference type="SUPFAM" id="SSF47413">
    <property type="entry name" value="lambda repressor-like DNA-binding domains"/>
    <property type="match status" value="1"/>
</dbReference>
<feature type="domain" description="HTH cro/C1-type" evidence="1">
    <location>
        <begin position="25"/>
        <end position="78"/>
    </location>
</feature>
<dbReference type="InterPro" id="IPR043917">
    <property type="entry name" value="DUF5753"/>
</dbReference>
<gene>
    <name evidence="2" type="ORF">OG327_14110</name>
</gene>
<dbReference type="EMBL" id="CP108264">
    <property type="protein sequence ID" value="WTU74364.1"/>
    <property type="molecule type" value="Genomic_DNA"/>
</dbReference>
<dbReference type="PROSITE" id="PS50943">
    <property type="entry name" value="HTH_CROC1"/>
    <property type="match status" value="1"/>
</dbReference>
<dbReference type="Pfam" id="PF13560">
    <property type="entry name" value="HTH_31"/>
    <property type="match status" value="1"/>
</dbReference>
<organism evidence="2">
    <name type="scientific">Streptomyces sp. NBC_00049</name>
    <dbReference type="NCBI Taxonomy" id="2903617"/>
    <lineage>
        <taxon>Bacteria</taxon>
        <taxon>Bacillati</taxon>
        <taxon>Actinomycetota</taxon>
        <taxon>Actinomycetes</taxon>
        <taxon>Kitasatosporales</taxon>
        <taxon>Streptomycetaceae</taxon>
        <taxon>Streptomyces</taxon>
    </lineage>
</organism>
<dbReference type="CDD" id="cd00093">
    <property type="entry name" value="HTH_XRE"/>
    <property type="match status" value="1"/>
</dbReference>
<evidence type="ECO:0000313" key="2">
    <source>
        <dbReference type="EMBL" id="WTU74364.1"/>
    </source>
</evidence>
<evidence type="ECO:0000259" key="1">
    <source>
        <dbReference type="PROSITE" id="PS50943"/>
    </source>
</evidence>
<dbReference type="InterPro" id="IPR001387">
    <property type="entry name" value="Cro/C1-type_HTH"/>
</dbReference>